<dbReference type="EMBL" id="LGAP01000016">
    <property type="protein sequence ID" value="KOF15978.1"/>
    <property type="molecule type" value="Genomic_DNA"/>
</dbReference>
<name>A0A0L8BN23_ENSAD</name>
<dbReference type="PATRIC" id="fig|106592.7.peg.2131"/>
<comment type="caution">
    <text evidence="2">The sequence shown here is derived from an EMBL/GenBank/DDBJ whole genome shotgun (WGS) entry which is preliminary data.</text>
</comment>
<feature type="transmembrane region" description="Helical" evidence="1">
    <location>
        <begin position="209"/>
        <end position="228"/>
    </location>
</feature>
<evidence type="ECO:0000313" key="2">
    <source>
        <dbReference type="EMBL" id="KOF15978.1"/>
    </source>
</evidence>
<feature type="transmembrane region" description="Helical" evidence="1">
    <location>
        <begin position="327"/>
        <end position="344"/>
    </location>
</feature>
<protein>
    <submittedName>
        <fullName evidence="2">Uncharacterized protein</fullName>
    </submittedName>
</protein>
<feature type="transmembrane region" description="Helical" evidence="1">
    <location>
        <begin position="7"/>
        <end position="24"/>
    </location>
</feature>
<sequence length="365" mass="40509">MFLPRRFLSVSLLSVLVMVCLVGIERSLFGVRYFSERMPQVEPYNLWHAWVALSLSLAAIQGFTRDASWLGTPVLRLASRRELWICIAMLVFSAAAALLFTVDAAIFSALAREDNIFEWLSALLIFASSAFFASAAIGQLRFAYGGAGRIAWLAACAAAFFSLVLFIVGMEEISWMQRLFSISTPDALLGLNKQQELNLHNISTGSSELLYYAGSFVLLTLAPFIWLYLRKGFALGRLEAFAPSVLVLAASAPMAAFNSDNWSMLPTQMMVMMTVIILLVVADLALRSGLWREFTVLTAAAILIVAIQELFVLQAHELVRIWDPTEYKELFIAVGLAIYGYETWSRLRSSAPTTELRIGRRSMAG</sequence>
<organism evidence="2 3">
    <name type="scientific">Ensifer adhaerens</name>
    <name type="common">Sinorhizobium morelense</name>
    <dbReference type="NCBI Taxonomy" id="106592"/>
    <lineage>
        <taxon>Bacteria</taxon>
        <taxon>Pseudomonadati</taxon>
        <taxon>Pseudomonadota</taxon>
        <taxon>Alphaproteobacteria</taxon>
        <taxon>Hyphomicrobiales</taxon>
        <taxon>Rhizobiaceae</taxon>
        <taxon>Sinorhizobium/Ensifer group</taxon>
        <taxon>Ensifer</taxon>
    </lineage>
</organism>
<feature type="transmembrane region" description="Helical" evidence="1">
    <location>
        <begin position="83"/>
        <end position="110"/>
    </location>
</feature>
<dbReference type="Proteomes" id="UP000037425">
    <property type="component" value="Unassembled WGS sequence"/>
</dbReference>
<evidence type="ECO:0000256" key="1">
    <source>
        <dbReference type="SAM" id="Phobius"/>
    </source>
</evidence>
<gene>
    <name evidence="2" type="ORF">AC244_21435</name>
</gene>
<keyword evidence="1" id="KW-0472">Membrane</keyword>
<reference evidence="3" key="1">
    <citation type="submission" date="2015-07" db="EMBL/GenBank/DDBJ databases">
        <title>Whole genome sequence of an Ensifer adhaerens strain isolated from a cave pool in the Wind Cave National Park.</title>
        <authorList>
            <person name="Eng W.W.H."/>
            <person name="Gan H.M."/>
            <person name="Barton H.A."/>
            <person name="Savka M.A."/>
        </authorList>
    </citation>
    <scope>NUCLEOTIDE SEQUENCE [LARGE SCALE GENOMIC DNA]</scope>
    <source>
        <strain evidence="3">SD006</strain>
    </source>
</reference>
<feature type="transmembrane region" description="Helical" evidence="1">
    <location>
        <begin position="240"/>
        <end position="257"/>
    </location>
</feature>
<evidence type="ECO:0000313" key="3">
    <source>
        <dbReference type="Proteomes" id="UP000037425"/>
    </source>
</evidence>
<feature type="transmembrane region" description="Helical" evidence="1">
    <location>
        <begin position="44"/>
        <end position="63"/>
    </location>
</feature>
<keyword evidence="1" id="KW-1133">Transmembrane helix</keyword>
<proteinExistence type="predicted"/>
<dbReference type="AlphaFoldDB" id="A0A0L8BN23"/>
<feature type="transmembrane region" description="Helical" evidence="1">
    <location>
        <begin position="116"/>
        <end position="138"/>
    </location>
</feature>
<feature type="transmembrane region" description="Helical" evidence="1">
    <location>
        <begin position="150"/>
        <end position="170"/>
    </location>
</feature>
<keyword evidence="1" id="KW-0812">Transmembrane</keyword>
<accession>A0A0L8BN23</accession>
<feature type="transmembrane region" description="Helical" evidence="1">
    <location>
        <begin position="294"/>
        <end position="315"/>
    </location>
</feature>
<feature type="transmembrane region" description="Helical" evidence="1">
    <location>
        <begin position="263"/>
        <end position="282"/>
    </location>
</feature>